<dbReference type="InterPro" id="IPR029016">
    <property type="entry name" value="GAF-like_dom_sf"/>
</dbReference>
<dbReference type="NCBIfam" id="NF003451">
    <property type="entry name" value="PRK05022.1"/>
    <property type="match status" value="1"/>
</dbReference>
<dbReference type="PRINTS" id="PR01590">
    <property type="entry name" value="HTHFIS"/>
</dbReference>
<dbReference type="SMART" id="SM00065">
    <property type="entry name" value="GAF"/>
    <property type="match status" value="1"/>
</dbReference>
<proteinExistence type="predicted"/>
<dbReference type="Pfam" id="PF25601">
    <property type="entry name" value="AAA_lid_14"/>
    <property type="match status" value="1"/>
</dbReference>
<feature type="domain" description="Sigma-54 factor interaction" evidence="6">
    <location>
        <begin position="207"/>
        <end position="436"/>
    </location>
</feature>
<dbReference type="CDD" id="cd00009">
    <property type="entry name" value="AAA"/>
    <property type="match status" value="1"/>
</dbReference>
<dbReference type="AlphaFoldDB" id="A9GMH5"/>
<name>A9GMH5_SORC5</name>
<evidence type="ECO:0000259" key="6">
    <source>
        <dbReference type="PROSITE" id="PS50045"/>
    </source>
</evidence>
<reference evidence="7 8" key="1">
    <citation type="journal article" date="2007" name="Nat. Biotechnol.">
        <title>Complete genome sequence of the myxobacterium Sorangium cellulosum.</title>
        <authorList>
            <person name="Schneiker S."/>
            <person name="Perlova O."/>
            <person name="Kaiser O."/>
            <person name="Gerth K."/>
            <person name="Alici A."/>
            <person name="Altmeyer M.O."/>
            <person name="Bartels D."/>
            <person name="Bekel T."/>
            <person name="Beyer S."/>
            <person name="Bode E."/>
            <person name="Bode H.B."/>
            <person name="Bolten C.J."/>
            <person name="Choudhuri J.V."/>
            <person name="Doss S."/>
            <person name="Elnakady Y.A."/>
            <person name="Frank B."/>
            <person name="Gaigalat L."/>
            <person name="Goesmann A."/>
            <person name="Groeger C."/>
            <person name="Gross F."/>
            <person name="Jelsbak L."/>
            <person name="Jelsbak L."/>
            <person name="Kalinowski J."/>
            <person name="Kegler C."/>
            <person name="Knauber T."/>
            <person name="Konietzny S."/>
            <person name="Kopp M."/>
            <person name="Krause L."/>
            <person name="Krug D."/>
            <person name="Linke B."/>
            <person name="Mahmud T."/>
            <person name="Martinez-Arias R."/>
            <person name="McHardy A.C."/>
            <person name="Merai M."/>
            <person name="Meyer F."/>
            <person name="Mormann S."/>
            <person name="Munoz-Dorado J."/>
            <person name="Perez J."/>
            <person name="Pradella S."/>
            <person name="Rachid S."/>
            <person name="Raddatz G."/>
            <person name="Rosenau F."/>
            <person name="Rueckert C."/>
            <person name="Sasse F."/>
            <person name="Scharfe M."/>
            <person name="Schuster S.C."/>
            <person name="Suen G."/>
            <person name="Treuner-Lange A."/>
            <person name="Velicer G.J."/>
            <person name="Vorholter F.-J."/>
            <person name="Weissman K.J."/>
            <person name="Welch R.D."/>
            <person name="Wenzel S.C."/>
            <person name="Whitworth D.E."/>
            <person name="Wilhelm S."/>
            <person name="Wittmann C."/>
            <person name="Bloecker H."/>
            <person name="Puehler A."/>
            <person name="Mueller R."/>
        </authorList>
    </citation>
    <scope>NUCLEOTIDE SEQUENCE [LARGE SCALE GENOMIC DNA]</scope>
    <source>
        <strain evidence="8">So ce56</strain>
    </source>
</reference>
<dbReference type="InterPro" id="IPR025944">
    <property type="entry name" value="Sigma_54_int_dom_CS"/>
</dbReference>
<dbReference type="SUPFAM" id="SSF55781">
    <property type="entry name" value="GAF domain-like"/>
    <property type="match status" value="1"/>
</dbReference>
<dbReference type="Pfam" id="PF02954">
    <property type="entry name" value="HTH_8"/>
    <property type="match status" value="1"/>
</dbReference>
<dbReference type="GO" id="GO:0006355">
    <property type="term" value="P:regulation of DNA-templated transcription"/>
    <property type="evidence" value="ECO:0007669"/>
    <property type="project" value="InterPro"/>
</dbReference>
<keyword evidence="1" id="KW-0547">Nucleotide-binding</keyword>
<dbReference type="InterPro" id="IPR002078">
    <property type="entry name" value="Sigma_54_int"/>
</dbReference>
<dbReference type="HOGENOM" id="CLU_000445_125_2_7"/>
<dbReference type="PANTHER" id="PTHR32071">
    <property type="entry name" value="TRANSCRIPTIONAL REGULATORY PROTEIN"/>
    <property type="match status" value="1"/>
</dbReference>
<dbReference type="STRING" id="448385.sce3280"/>
<evidence type="ECO:0000256" key="4">
    <source>
        <dbReference type="ARBA" id="ARBA00023125"/>
    </source>
</evidence>
<keyword evidence="2" id="KW-0067">ATP-binding</keyword>
<dbReference type="EMBL" id="AM746676">
    <property type="protein sequence ID" value="CAN93439.1"/>
    <property type="molecule type" value="Genomic_DNA"/>
</dbReference>
<evidence type="ECO:0000256" key="5">
    <source>
        <dbReference type="ARBA" id="ARBA00023163"/>
    </source>
</evidence>
<dbReference type="Pfam" id="PF01590">
    <property type="entry name" value="GAF"/>
    <property type="match status" value="1"/>
</dbReference>
<dbReference type="SUPFAM" id="SSF46689">
    <property type="entry name" value="Homeodomain-like"/>
    <property type="match status" value="1"/>
</dbReference>
<dbReference type="InterPro" id="IPR027417">
    <property type="entry name" value="P-loop_NTPase"/>
</dbReference>
<keyword evidence="4" id="KW-0238">DNA-binding</keyword>
<dbReference type="InterPro" id="IPR025662">
    <property type="entry name" value="Sigma_54_int_dom_ATP-bd_1"/>
</dbReference>
<keyword evidence="8" id="KW-1185">Reference proteome</keyword>
<evidence type="ECO:0000313" key="8">
    <source>
        <dbReference type="Proteomes" id="UP000002139"/>
    </source>
</evidence>
<accession>A9GMH5</accession>
<dbReference type="KEGG" id="scl:sce3280"/>
<dbReference type="InterPro" id="IPR058031">
    <property type="entry name" value="AAA_lid_NorR"/>
</dbReference>
<dbReference type="Gene3D" id="1.10.10.60">
    <property type="entry name" value="Homeodomain-like"/>
    <property type="match status" value="1"/>
</dbReference>
<dbReference type="PROSITE" id="PS00675">
    <property type="entry name" value="SIGMA54_INTERACT_1"/>
    <property type="match status" value="1"/>
</dbReference>
<sequence length="531" mass="56873">MSNQQLRCTIDNMAKPNLEALLSVALDLTTSLGAEDRYRRLLEAVRHVVPCDAACLMRYQDGVLVPLAAHGLAPEALGRTFCTKAHPRLDILCHAEAPVRFAPDTELPDPFDGLLASDATALAHVHACLGCPLRVEGTLIGLLTADARDPRAFEGVDAATLSWLGALAGAAVRTSQLIDALEHSAERLGLVADDLRRAAERERGASLLGTSPAMQRLRDEIALVGPSDLTVLITGETGVGKELVARAVHAASGRRGEPLLHVNCAALPESVAESELFGHVRGAFTGAEQSRPGKLEVADKGTLLLDEIGELPLSIQPKLLRALQEGEVQRVGADRSLRVDVRVVAATNRDIEREVAEGRFRADLFHRLNVYRLAVPPLRERRSDIPLLAGHFCDEARARLGVGPVRLTKAARELLAAGAWPGNVRELENTVFRMVLQASRGVPRGAPVVVKPAHLGVDVAAASEPAAREDDAEKATPAAAAAPLNEQVDAFQRGLIERAVAQHDGNWAAAARSLGMHRSNLHHLAKRLGLR</sequence>
<dbReference type="Pfam" id="PF00158">
    <property type="entry name" value="Sigma54_activat"/>
    <property type="match status" value="1"/>
</dbReference>
<keyword evidence="5" id="KW-0804">Transcription</keyword>
<dbReference type="InterPro" id="IPR002197">
    <property type="entry name" value="HTH_Fis"/>
</dbReference>
<dbReference type="FunFam" id="3.40.50.300:FF:000006">
    <property type="entry name" value="DNA-binding transcriptional regulator NtrC"/>
    <property type="match status" value="1"/>
</dbReference>
<organism evidence="7 8">
    <name type="scientific">Sorangium cellulosum (strain So ce56)</name>
    <name type="common">Polyangium cellulosum (strain So ce56)</name>
    <dbReference type="NCBI Taxonomy" id="448385"/>
    <lineage>
        <taxon>Bacteria</taxon>
        <taxon>Pseudomonadati</taxon>
        <taxon>Myxococcota</taxon>
        <taxon>Polyangia</taxon>
        <taxon>Polyangiales</taxon>
        <taxon>Polyangiaceae</taxon>
        <taxon>Sorangium</taxon>
    </lineage>
</organism>
<dbReference type="Gene3D" id="3.30.450.40">
    <property type="match status" value="1"/>
</dbReference>
<evidence type="ECO:0000256" key="2">
    <source>
        <dbReference type="ARBA" id="ARBA00022840"/>
    </source>
</evidence>
<dbReference type="PANTHER" id="PTHR32071:SF35">
    <property type="entry name" value="ANAEROBIC NITRIC OXIDE REDUCTASE TRANSCRIPTION REGULATOR NORR"/>
    <property type="match status" value="1"/>
</dbReference>
<dbReference type="GO" id="GO:0043565">
    <property type="term" value="F:sequence-specific DNA binding"/>
    <property type="evidence" value="ECO:0007669"/>
    <property type="project" value="InterPro"/>
</dbReference>
<keyword evidence="3" id="KW-0805">Transcription regulation</keyword>
<protein>
    <submittedName>
        <fullName evidence="7">Sigma-54 dependent transcriptional regulator</fullName>
    </submittedName>
</protein>
<dbReference type="Gene3D" id="3.40.50.300">
    <property type="entry name" value="P-loop containing nucleotide triphosphate hydrolases"/>
    <property type="match status" value="1"/>
</dbReference>
<dbReference type="InterPro" id="IPR025943">
    <property type="entry name" value="Sigma_54_int_dom_ATP-bd_2"/>
</dbReference>
<dbReference type="PROSITE" id="PS00688">
    <property type="entry name" value="SIGMA54_INTERACT_3"/>
    <property type="match status" value="1"/>
</dbReference>
<dbReference type="SUPFAM" id="SSF52540">
    <property type="entry name" value="P-loop containing nucleoside triphosphate hydrolases"/>
    <property type="match status" value="1"/>
</dbReference>
<dbReference type="eggNOG" id="COG3604">
    <property type="taxonomic scope" value="Bacteria"/>
</dbReference>
<gene>
    <name evidence="7" type="ordered locus">sce3280</name>
</gene>
<dbReference type="PROSITE" id="PS50045">
    <property type="entry name" value="SIGMA54_INTERACT_4"/>
    <property type="match status" value="1"/>
</dbReference>
<dbReference type="Proteomes" id="UP000002139">
    <property type="component" value="Chromosome"/>
</dbReference>
<evidence type="ECO:0000256" key="3">
    <source>
        <dbReference type="ARBA" id="ARBA00023015"/>
    </source>
</evidence>
<dbReference type="Gene3D" id="1.10.8.60">
    <property type="match status" value="1"/>
</dbReference>
<dbReference type="GO" id="GO:0005524">
    <property type="term" value="F:ATP binding"/>
    <property type="evidence" value="ECO:0007669"/>
    <property type="project" value="UniProtKB-KW"/>
</dbReference>
<dbReference type="InterPro" id="IPR009057">
    <property type="entry name" value="Homeodomain-like_sf"/>
</dbReference>
<dbReference type="InterPro" id="IPR003018">
    <property type="entry name" value="GAF"/>
</dbReference>
<dbReference type="PROSITE" id="PS00676">
    <property type="entry name" value="SIGMA54_INTERACT_2"/>
    <property type="match status" value="1"/>
</dbReference>
<evidence type="ECO:0000256" key="1">
    <source>
        <dbReference type="ARBA" id="ARBA00022741"/>
    </source>
</evidence>
<dbReference type="SMART" id="SM00382">
    <property type="entry name" value="AAA"/>
    <property type="match status" value="1"/>
</dbReference>
<evidence type="ECO:0000313" key="7">
    <source>
        <dbReference type="EMBL" id="CAN93439.1"/>
    </source>
</evidence>
<dbReference type="InterPro" id="IPR003593">
    <property type="entry name" value="AAA+_ATPase"/>
</dbReference>